<evidence type="ECO:0000256" key="1">
    <source>
        <dbReference type="ARBA" id="ARBA00023015"/>
    </source>
</evidence>
<dbReference type="InterPro" id="IPR050204">
    <property type="entry name" value="AraC_XylS_family_regulators"/>
</dbReference>
<dbReference type="PROSITE" id="PS01124">
    <property type="entry name" value="HTH_ARAC_FAMILY_2"/>
    <property type="match status" value="1"/>
</dbReference>
<dbReference type="InterPro" id="IPR009057">
    <property type="entry name" value="Homeodomain-like_sf"/>
</dbReference>
<evidence type="ECO:0000256" key="2">
    <source>
        <dbReference type="ARBA" id="ARBA00023125"/>
    </source>
</evidence>
<evidence type="ECO:0000259" key="4">
    <source>
        <dbReference type="PROSITE" id="PS01124"/>
    </source>
</evidence>
<dbReference type="Gene3D" id="1.10.10.60">
    <property type="entry name" value="Homeodomain-like"/>
    <property type="match status" value="1"/>
</dbReference>
<dbReference type="InterPro" id="IPR018060">
    <property type="entry name" value="HTH_AraC"/>
</dbReference>
<comment type="caution">
    <text evidence="5">The sequence shown here is derived from an EMBL/GenBank/DDBJ whole genome shotgun (WGS) entry which is preliminary data.</text>
</comment>
<evidence type="ECO:0000256" key="3">
    <source>
        <dbReference type="ARBA" id="ARBA00023163"/>
    </source>
</evidence>
<gene>
    <name evidence="5" type="ORF">WIS52_05785</name>
</gene>
<dbReference type="EMBL" id="JBEDNQ010000002">
    <property type="protein sequence ID" value="MEQ3549974.1"/>
    <property type="molecule type" value="Genomic_DNA"/>
</dbReference>
<reference evidence="5 6" key="1">
    <citation type="submission" date="2024-03" db="EMBL/GenBank/DDBJ databases">
        <title>Draft genome sequence of Pseudonocardia nematodicida JCM 31783.</title>
        <authorList>
            <person name="Butdee W."/>
            <person name="Duangmal K."/>
        </authorList>
    </citation>
    <scope>NUCLEOTIDE SEQUENCE [LARGE SCALE GENOMIC DNA]</scope>
    <source>
        <strain evidence="5 6">JCM 31783</strain>
    </source>
</reference>
<keyword evidence="6" id="KW-1185">Reference proteome</keyword>
<name>A0ABV1K672_9PSEU</name>
<dbReference type="PANTHER" id="PTHR46796">
    <property type="entry name" value="HTH-TYPE TRANSCRIPTIONAL ACTIVATOR RHAS-RELATED"/>
    <property type="match status" value="1"/>
</dbReference>
<evidence type="ECO:0000313" key="6">
    <source>
        <dbReference type="Proteomes" id="UP001494902"/>
    </source>
</evidence>
<organism evidence="5 6">
    <name type="scientific">Pseudonocardia nematodicida</name>
    <dbReference type="NCBI Taxonomy" id="1206997"/>
    <lineage>
        <taxon>Bacteria</taxon>
        <taxon>Bacillati</taxon>
        <taxon>Actinomycetota</taxon>
        <taxon>Actinomycetes</taxon>
        <taxon>Pseudonocardiales</taxon>
        <taxon>Pseudonocardiaceae</taxon>
        <taxon>Pseudonocardia</taxon>
    </lineage>
</organism>
<evidence type="ECO:0000313" key="5">
    <source>
        <dbReference type="EMBL" id="MEQ3549974.1"/>
    </source>
</evidence>
<dbReference type="Proteomes" id="UP001494902">
    <property type="component" value="Unassembled WGS sequence"/>
</dbReference>
<protein>
    <submittedName>
        <fullName evidence="5">Helix-turn-helix transcriptional regulator</fullName>
    </submittedName>
</protein>
<keyword evidence="2" id="KW-0238">DNA-binding</keyword>
<proteinExistence type="predicted"/>
<sequence>MDAEYVPARPPAALRRHVLRYLGYTEHADRPLRRRQAPASGVALILGFHPLGLSGPALPTTTASAFVGGLGDTWVLTEFTGPQAGVQVDLTPLGAYTLLGGRALPGGAVPGLDQLEDPALASLPDRLAATPSWAARFALVSAFVGDRLLGEGARHPAPEVAHAWHRLARSGGRASVAGLAAETGWSRRHLQSRFTTQIGLGPRTAGRVLRFAGAARLVGGTPAPLAEIAATCGYADQPHLSREFRSLAGISPAAFRAEWATTAPEFPNVHDEDRTAEQDLAS</sequence>
<dbReference type="Pfam" id="PF12833">
    <property type="entry name" value="HTH_18"/>
    <property type="match status" value="1"/>
</dbReference>
<dbReference type="RefSeq" id="WP_349297063.1">
    <property type="nucleotide sequence ID" value="NZ_JBEDNQ010000002.1"/>
</dbReference>
<dbReference type="SUPFAM" id="SSF46689">
    <property type="entry name" value="Homeodomain-like"/>
    <property type="match status" value="1"/>
</dbReference>
<keyword evidence="3" id="KW-0804">Transcription</keyword>
<dbReference type="PANTHER" id="PTHR46796:SF15">
    <property type="entry name" value="BLL1074 PROTEIN"/>
    <property type="match status" value="1"/>
</dbReference>
<accession>A0ABV1K672</accession>
<keyword evidence="1" id="KW-0805">Transcription regulation</keyword>
<feature type="domain" description="HTH araC/xylS-type" evidence="4">
    <location>
        <begin position="167"/>
        <end position="258"/>
    </location>
</feature>
<dbReference type="SMART" id="SM00342">
    <property type="entry name" value="HTH_ARAC"/>
    <property type="match status" value="1"/>
</dbReference>